<reference evidence="1 2" key="1">
    <citation type="submission" date="2022-12" db="EMBL/GenBank/DDBJ databases">
        <title>Chromosome-level genome of Tegillarca granosa.</title>
        <authorList>
            <person name="Kim J."/>
        </authorList>
    </citation>
    <scope>NUCLEOTIDE SEQUENCE [LARGE SCALE GENOMIC DNA]</scope>
    <source>
        <strain evidence="1">Teg-2019</strain>
        <tissue evidence="1">Adductor muscle</tissue>
    </source>
</reference>
<proteinExistence type="predicted"/>
<dbReference type="PANTHER" id="PTHR46963">
    <property type="entry name" value="SIMILAR TO RIKEN CDNA E130308A19"/>
    <property type="match status" value="1"/>
</dbReference>
<keyword evidence="2" id="KW-1185">Reference proteome</keyword>
<name>A0ABQ9EIY9_TEGGR</name>
<dbReference type="InterPro" id="IPR042838">
    <property type="entry name" value="KIAA1958"/>
</dbReference>
<organism evidence="1 2">
    <name type="scientific">Tegillarca granosa</name>
    <name type="common">Malaysian cockle</name>
    <name type="synonym">Anadara granosa</name>
    <dbReference type="NCBI Taxonomy" id="220873"/>
    <lineage>
        <taxon>Eukaryota</taxon>
        <taxon>Metazoa</taxon>
        <taxon>Spiralia</taxon>
        <taxon>Lophotrochozoa</taxon>
        <taxon>Mollusca</taxon>
        <taxon>Bivalvia</taxon>
        <taxon>Autobranchia</taxon>
        <taxon>Pteriomorphia</taxon>
        <taxon>Arcoida</taxon>
        <taxon>Arcoidea</taxon>
        <taxon>Arcidae</taxon>
        <taxon>Tegillarca</taxon>
    </lineage>
</organism>
<dbReference type="EMBL" id="JARBDR010000826">
    <property type="protein sequence ID" value="KAJ8305211.1"/>
    <property type="molecule type" value="Genomic_DNA"/>
</dbReference>
<protein>
    <submittedName>
        <fullName evidence="1">Uncharacterized protein</fullName>
    </submittedName>
</protein>
<evidence type="ECO:0000313" key="1">
    <source>
        <dbReference type="EMBL" id="KAJ8305211.1"/>
    </source>
</evidence>
<dbReference type="PANTHER" id="PTHR46963:SF2">
    <property type="match status" value="1"/>
</dbReference>
<evidence type="ECO:0000313" key="2">
    <source>
        <dbReference type="Proteomes" id="UP001217089"/>
    </source>
</evidence>
<accession>A0ABQ9EIY9</accession>
<comment type="caution">
    <text evidence="1">The sequence shown here is derived from an EMBL/GenBank/DDBJ whole genome shotgun (WGS) entry which is preliminary data.</text>
</comment>
<dbReference type="Proteomes" id="UP001217089">
    <property type="component" value="Unassembled WGS sequence"/>
</dbReference>
<sequence>MTKYFVSKKETRPLEDIPPEELDTLLAKYFLNDHKFQHSRDVLSAKRKHLKTLGKGNKPYKADELTSEEIDMLYSSGCLGTDICGDYFDVIYESPVRIQNHP</sequence>
<gene>
    <name evidence="1" type="ORF">KUTeg_017241</name>
</gene>